<evidence type="ECO:0000313" key="2">
    <source>
        <dbReference type="Proteomes" id="UP000277580"/>
    </source>
</evidence>
<reference evidence="1 2" key="1">
    <citation type="journal article" date="2018" name="Nat. Ecol. Evol.">
        <title>Pezizomycetes genomes reveal the molecular basis of ectomycorrhizal truffle lifestyle.</title>
        <authorList>
            <person name="Murat C."/>
            <person name="Payen T."/>
            <person name="Noel B."/>
            <person name="Kuo A."/>
            <person name="Morin E."/>
            <person name="Chen J."/>
            <person name="Kohler A."/>
            <person name="Krizsan K."/>
            <person name="Balestrini R."/>
            <person name="Da Silva C."/>
            <person name="Montanini B."/>
            <person name="Hainaut M."/>
            <person name="Levati E."/>
            <person name="Barry K.W."/>
            <person name="Belfiori B."/>
            <person name="Cichocki N."/>
            <person name="Clum A."/>
            <person name="Dockter R.B."/>
            <person name="Fauchery L."/>
            <person name="Guy J."/>
            <person name="Iotti M."/>
            <person name="Le Tacon F."/>
            <person name="Lindquist E.A."/>
            <person name="Lipzen A."/>
            <person name="Malagnac F."/>
            <person name="Mello A."/>
            <person name="Molinier V."/>
            <person name="Miyauchi S."/>
            <person name="Poulain J."/>
            <person name="Riccioni C."/>
            <person name="Rubini A."/>
            <person name="Sitrit Y."/>
            <person name="Splivallo R."/>
            <person name="Traeger S."/>
            <person name="Wang M."/>
            <person name="Zifcakova L."/>
            <person name="Wipf D."/>
            <person name="Zambonelli A."/>
            <person name="Paolocci F."/>
            <person name="Nowrousian M."/>
            <person name="Ottonello S."/>
            <person name="Baldrian P."/>
            <person name="Spatafora J.W."/>
            <person name="Henrissat B."/>
            <person name="Nagy L.G."/>
            <person name="Aury J.M."/>
            <person name="Wincker P."/>
            <person name="Grigoriev I.V."/>
            <person name="Bonfante P."/>
            <person name="Martin F.M."/>
        </authorList>
    </citation>
    <scope>NUCLEOTIDE SEQUENCE [LARGE SCALE GENOMIC DNA]</scope>
    <source>
        <strain evidence="1 2">CCBAS932</strain>
    </source>
</reference>
<gene>
    <name evidence="1" type="ORF">P167DRAFT_537665</name>
</gene>
<organism evidence="1 2">
    <name type="scientific">Morchella conica CCBAS932</name>
    <dbReference type="NCBI Taxonomy" id="1392247"/>
    <lineage>
        <taxon>Eukaryota</taxon>
        <taxon>Fungi</taxon>
        <taxon>Dikarya</taxon>
        <taxon>Ascomycota</taxon>
        <taxon>Pezizomycotina</taxon>
        <taxon>Pezizomycetes</taxon>
        <taxon>Pezizales</taxon>
        <taxon>Morchellaceae</taxon>
        <taxon>Morchella</taxon>
    </lineage>
</organism>
<dbReference type="Proteomes" id="UP000277580">
    <property type="component" value="Unassembled WGS sequence"/>
</dbReference>
<proteinExistence type="predicted"/>
<accession>A0A3N4KIV0</accession>
<keyword evidence="2" id="KW-1185">Reference proteome</keyword>
<evidence type="ECO:0000313" key="1">
    <source>
        <dbReference type="EMBL" id="RPB10486.1"/>
    </source>
</evidence>
<dbReference type="AlphaFoldDB" id="A0A3N4KIV0"/>
<dbReference type="EMBL" id="ML119143">
    <property type="protein sequence ID" value="RPB10486.1"/>
    <property type="molecule type" value="Genomic_DNA"/>
</dbReference>
<dbReference type="InParanoid" id="A0A3N4KIV0"/>
<name>A0A3N4KIV0_9PEZI</name>
<sequence length="61" mass="6866">MSCFFSFLSLPLFYIQTLVLSHLTLLLPPPFYQLLQLEPSGQRRLTEETNSGGDEDSFGAV</sequence>
<protein>
    <submittedName>
        <fullName evidence="1">Uncharacterized protein</fullName>
    </submittedName>
</protein>